<feature type="region of interest" description="Disordered" evidence="2">
    <location>
        <begin position="735"/>
        <end position="765"/>
    </location>
</feature>
<keyword evidence="1" id="KW-0343">GTPase activation</keyword>
<dbReference type="InterPro" id="IPR035969">
    <property type="entry name" value="Rab-GAP_TBC_sf"/>
</dbReference>
<dbReference type="Gene3D" id="1.10.8.270">
    <property type="entry name" value="putative rabgap domain of human tbc1 domain family member 14 like domains"/>
    <property type="match status" value="1"/>
</dbReference>
<dbReference type="PANTHER" id="PTHR47219">
    <property type="entry name" value="RAB GTPASE-ACTIVATING PROTEIN 1-LIKE"/>
    <property type="match status" value="1"/>
</dbReference>
<evidence type="ECO:0000256" key="2">
    <source>
        <dbReference type="SAM" id="MobiDB-lite"/>
    </source>
</evidence>
<evidence type="ECO:0000256" key="1">
    <source>
        <dbReference type="ARBA" id="ARBA00022468"/>
    </source>
</evidence>
<accession>A0A1H6Q4B2</accession>
<dbReference type="GO" id="GO:0043332">
    <property type="term" value="C:mating projection tip"/>
    <property type="evidence" value="ECO:0007669"/>
    <property type="project" value="EnsemblFungi"/>
</dbReference>
<dbReference type="KEGG" id="yli:2906898"/>
<dbReference type="VEuPathDB" id="FungiDB:YALI1_B02550g"/>
<organism evidence="4 6">
    <name type="scientific">Yarrowia lipolytica</name>
    <name type="common">Candida lipolytica</name>
    <dbReference type="NCBI Taxonomy" id="4952"/>
    <lineage>
        <taxon>Eukaryota</taxon>
        <taxon>Fungi</taxon>
        <taxon>Dikarya</taxon>
        <taxon>Ascomycota</taxon>
        <taxon>Saccharomycotina</taxon>
        <taxon>Dipodascomycetes</taxon>
        <taxon>Dipodascales</taxon>
        <taxon>Dipodascales incertae sedis</taxon>
        <taxon>Yarrowia</taxon>
    </lineage>
</organism>
<proteinExistence type="predicted"/>
<feature type="domain" description="Rab-GAP TBC" evidence="3">
    <location>
        <begin position="262"/>
        <end position="450"/>
    </location>
</feature>
<dbReference type="GO" id="GO:0005737">
    <property type="term" value="C:cytoplasm"/>
    <property type="evidence" value="ECO:0007669"/>
    <property type="project" value="EnsemblFungi"/>
</dbReference>
<dbReference type="VEuPathDB" id="FungiDB:YALI0_B01628g"/>
<dbReference type="EMBL" id="CP017554">
    <property type="protein sequence ID" value="AOW01083.1"/>
    <property type="molecule type" value="Genomic_DNA"/>
</dbReference>
<dbReference type="PROSITE" id="PS50086">
    <property type="entry name" value="TBC_RABGAP"/>
    <property type="match status" value="1"/>
</dbReference>
<dbReference type="Gene3D" id="2.30.29.30">
    <property type="entry name" value="Pleckstrin-homology domain (PH domain)/Phosphotyrosine-binding domain (PTB)"/>
    <property type="match status" value="1"/>
</dbReference>
<dbReference type="SMART" id="SM00164">
    <property type="entry name" value="TBC"/>
    <property type="match status" value="1"/>
</dbReference>
<dbReference type="Proteomes" id="UP000182444">
    <property type="component" value="Chromosome 1B"/>
</dbReference>
<dbReference type="EMBL" id="KZ857335">
    <property type="protein sequence ID" value="RDW25917.1"/>
    <property type="molecule type" value="Genomic_DNA"/>
</dbReference>
<dbReference type="InterPro" id="IPR050302">
    <property type="entry name" value="Rab_GAP_TBC_domain"/>
</dbReference>
<dbReference type="GeneID" id="2906898"/>
<dbReference type="SUPFAM" id="SSF47473">
    <property type="entry name" value="EF-hand"/>
    <property type="match status" value="1"/>
</dbReference>
<dbReference type="InterPro" id="IPR011992">
    <property type="entry name" value="EF-hand-dom_pair"/>
</dbReference>
<dbReference type="GO" id="GO:0005096">
    <property type="term" value="F:GTPase activator activity"/>
    <property type="evidence" value="ECO:0007669"/>
    <property type="project" value="UniProtKB-KW"/>
</dbReference>
<gene>
    <name evidence="5" type="ORF">B0I71DRAFT_131769</name>
    <name evidence="4" type="ORF">YALI1_B02550g</name>
</gene>
<evidence type="ECO:0000313" key="6">
    <source>
        <dbReference type="Proteomes" id="UP000182444"/>
    </source>
</evidence>
<evidence type="ECO:0000259" key="3">
    <source>
        <dbReference type="PROSITE" id="PS50086"/>
    </source>
</evidence>
<evidence type="ECO:0000313" key="4">
    <source>
        <dbReference type="EMBL" id="AOW01083.1"/>
    </source>
</evidence>
<name>A0A1H6Q4B2_YARLL</name>
<reference evidence="4 6" key="1">
    <citation type="journal article" date="2016" name="PLoS ONE">
        <title>Sequence Assembly of Yarrowia lipolytica Strain W29/CLIB89 Shows Transposable Element Diversity.</title>
        <authorList>
            <person name="Magnan C."/>
            <person name="Yu J."/>
            <person name="Chang I."/>
            <person name="Jahn E."/>
            <person name="Kanomata Y."/>
            <person name="Wu J."/>
            <person name="Zeller M."/>
            <person name="Oakes M."/>
            <person name="Baldi P."/>
            <person name="Sandmeyer S."/>
        </authorList>
    </citation>
    <scope>NUCLEOTIDE SEQUENCE [LARGE SCALE GENOMIC DNA]</scope>
    <source>
        <strain evidence="4">CLIB89</strain>
        <strain evidence="6">CLIB89(W29)</strain>
    </source>
</reference>
<dbReference type="PANTHER" id="PTHR47219:SF20">
    <property type="entry name" value="TBC1 DOMAIN FAMILY MEMBER 2B"/>
    <property type="match status" value="1"/>
</dbReference>
<sequence length="967" mass="109445">MSFLTSLKNKALELFEPETSSGVIQTAADTAQFSDYKRRLNKDEKFRLQFSLPDSQKLLADISVEVALQNAENPPVNPGQAARSESLIEFSNVIYQGKLYLSDSFLCFTATDARQCSFALPLLTVKRVERLPLKSYLFALSIKTYNGLTLVIQFIGIKSACDRFSLALKAQLGKNLAKIKSLKPFLATLYSEYLLNVISSGQKGDAPPPPLGGLGQVFRYPGDAKKLRDKSKMRLWLEYFQTHGRNLTLVRQQTFYKLIRVGLPNRLRGEIWELTSGSLYLRLAHQSMYNDLLEEYEGKTSQATEEIEKDLNRSLPEYSAYQDEEGIARLRRVLTVYSWKNPDVGYCQAMNIVIAAFLIYMSEEQAFWCLNVLCDKMLPGYYSKSMYGTLLDQKVFESLVEKTMPLLWDHLQRCDVQLSVVSLPWFLSIFINSMPLVFAFRIIDVFFLEGPKLLFQVALAILRINGERLLEADDDGLMIGIIKEYFLTLDQSAHPTSKNEKLRSITKFQELMVVAMKEFSVITEPLITEQRAKYQDRVLEDIEIFAKRTSIRNLHKTKNLSQDDLSVLYDRYHTYREMNLENYQNFLSSVVCWTEPQELSIDGTPDFLRRLYTRWDADMKGTLSLQNVVTGIDALKQSDLMGLMTYFFELYDDDGDGQIDREGILSMSEGLLFLTKAWREGTVYTDGAPILDQISLVELDRREQERQELLQQEEIRLAEEMEALRLEAEQQKLAEENTSEAIFDTPDTDEDDAKSTKSSKSAKSVSSRSIKSTIGSIGAAGGAVSGAAIGAVRGAVRRKSFKDIGDPMQERQKVAHEQNVRYLSAVSAFIQRAFEYANEAKKEADKEAAGDKGKDSEDSVEAHNAALDPSKPLFIDLPTFRMVVLADETLETLFAVSLPQSVILRQSDADRHKRASLRDVFDGLVADGMRVAGEVRKRIDIDKSVNDSEDIGEVVSGKDRDVLDEAI</sequence>
<dbReference type="FunFam" id="1.10.472.80:FF:000021">
    <property type="entry name" value="GTPase activating protein (Gyp2)"/>
    <property type="match status" value="1"/>
</dbReference>
<feature type="region of interest" description="Disordered" evidence="2">
    <location>
        <begin position="841"/>
        <end position="861"/>
    </location>
</feature>
<feature type="compositionally biased region" description="Low complexity" evidence="2">
    <location>
        <begin position="756"/>
        <end position="765"/>
    </location>
</feature>
<dbReference type="AlphaFoldDB" id="A0A1H6Q4B2"/>
<dbReference type="InterPro" id="IPR004182">
    <property type="entry name" value="GRAM"/>
</dbReference>
<evidence type="ECO:0000313" key="7">
    <source>
        <dbReference type="Proteomes" id="UP000256601"/>
    </source>
</evidence>
<dbReference type="InterPro" id="IPR000195">
    <property type="entry name" value="Rab-GAP-TBC_dom"/>
</dbReference>
<reference evidence="5 7" key="2">
    <citation type="submission" date="2018-07" db="EMBL/GenBank/DDBJ databases">
        <title>Draft Genome Assemblies for Five Robust Yarrowia lipolytica Strains Exhibiting High Lipid Production and Pentose Sugar Utilization and Sugar Alcohol Secretion from Undetoxified Lignocellulosic Biomass Hydrolysates.</title>
        <authorList>
            <consortium name="DOE Joint Genome Institute"/>
            <person name="Walker C."/>
            <person name="Ryu S."/>
            <person name="Na H."/>
            <person name="Zane M."/>
            <person name="LaButti K."/>
            <person name="Lipzen A."/>
            <person name="Haridas S."/>
            <person name="Barry K."/>
            <person name="Grigoriev I.V."/>
            <person name="Quarterman J."/>
            <person name="Slininger P."/>
            <person name="Dien B."/>
            <person name="Trinh C.T."/>
        </authorList>
    </citation>
    <scope>NUCLEOTIDE SEQUENCE [LARGE SCALE GENOMIC DNA]</scope>
    <source>
        <strain evidence="5 7">YB392</strain>
    </source>
</reference>
<dbReference type="SMART" id="SM00568">
    <property type="entry name" value="GRAM"/>
    <property type="match status" value="1"/>
</dbReference>
<dbReference type="OrthoDB" id="17687at2759"/>
<dbReference type="Pfam" id="PF00566">
    <property type="entry name" value="RabGAP-TBC"/>
    <property type="match status" value="1"/>
</dbReference>
<dbReference type="SUPFAM" id="SSF47923">
    <property type="entry name" value="Ypt/Rab-GAP domain of gyp1p"/>
    <property type="match status" value="2"/>
</dbReference>
<dbReference type="Gene3D" id="1.10.238.10">
    <property type="entry name" value="EF-hand"/>
    <property type="match status" value="1"/>
</dbReference>
<dbReference type="Proteomes" id="UP000256601">
    <property type="component" value="Unassembled WGS sequence"/>
</dbReference>
<evidence type="ECO:0000313" key="5">
    <source>
        <dbReference type="EMBL" id="RDW25917.1"/>
    </source>
</evidence>
<dbReference type="GO" id="GO:0031267">
    <property type="term" value="F:small GTPase binding"/>
    <property type="evidence" value="ECO:0007669"/>
    <property type="project" value="TreeGrafter"/>
</dbReference>
<dbReference type="FunFam" id="1.10.8.270:FF:000015">
    <property type="entry name" value="GTPase activating protein (Gyp2)"/>
    <property type="match status" value="1"/>
</dbReference>
<dbReference type="Pfam" id="PF02893">
    <property type="entry name" value="GRAM"/>
    <property type="match status" value="1"/>
</dbReference>
<protein>
    <submittedName>
        <fullName evidence="5">Rab-GTPase-TBC domain-domain-containing protein</fullName>
    </submittedName>
</protein>
<dbReference type="InterPro" id="IPR011993">
    <property type="entry name" value="PH-like_dom_sf"/>
</dbReference>
<dbReference type="eggNOG" id="KOG4347">
    <property type="taxonomic scope" value="Eukaryota"/>
</dbReference>
<dbReference type="RefSeq" id="XP_500393.1">
    <property type="nucleotide sequence ID" value="XM_500393.1"/>
</dbReference>
<dbReference type="Gene3D" id="1.10.472.80">
    <property type="entry name" value="Ypt/Rab-GAP domain of gyp1p, domain 3"/>
    <property type="match status" value="1"/>
</dbReference>